<dbReference type="AlphaFoldDB" id="A0A6H5G4B8"/>
<reference evidence="1 2" key="1">
    <citation type="submission" date="2020-02" db="EMBL/GenBank/DDBJ databases">
        <authorList>
            <person name="Ferguson B K."/>
        </authorList>
    </citation>
    <scope>NUCLEOTIDE SEQUENCE [LARGE SCALE GENOMIC DNA]</scope>
</reference>
<name>A0A6H5G4B8_9HEMI</name>
<evidence type="ECO:0000313" key="2">
    <source>
        <dbReference type="Proteomes" id="UP000479000"/>
    </source>
</evidence>
<dbReference type="OrthoDB" id="6594319at2759"/>
<dbReference type="EMBL" id="CADCXU010005884">
    <property type="protein sequence ID" value="CAA9997569.1"/>
    <property type="molecule type" value="Genomic_DNA"/>
</dbReference>
<keyword evidence="2" id="KW-1185">Reference proteome</keyword>
<proteinExistence type="predicted"/>
<dbReference type="Proteomes" id="UP000479000">
    <property type="component" value="Unassembled WGS sequence"/>
</dbReference>
<evidence type="ECO:0000313" key="1">
    <source>
        <dbReference type="EMBL" id="CAA9997569.1"/>
    </source>
</evidence>
<sequence>MNLQRYEGTNRALFLNVSTFLNRCPSAEHSSRTLITNSLHVPKHSRVEPVHPPSIVQQNSGTFKIVPEHSRTCLNILAHALNTRERSWAFQNVPEHSRTLLNIQERSWTFRNVPEHSRIPPIVTSFWSQWTCSLLSSDVIEVSEAVCLEAETHAPAFDCLGPGVFCCPTDSVCLCETSTTMSEMKLTRYKLNDSALEGSSVPSNVKTAPTVSPRRKLFSKFRRVKFVWHGSGFTCIRIKDIRQVVGMLVSIGKVRLDVPMLSIGRPKFGFQFCCSSRNSSVQVCSKATCESSVSQSRASSASSGTC</sequence>
<accession>A0A6H5G4B8</accession>
<gene>
    <name evidence="1" type="ORF">NTEN_LOCUS3863</name>
</gene>
<organism evidence="1 2">
    <name type="scientific">Nesidiocoris tenuis</name>
    <dbReference type="NCBI Taxonomy" id="355587"/>
    <lineage>
        <taxon>Eukaryota</taxon>
        <taxon>Metazoa</taxon>
        <taxon>Ecdysozoa</taxon>
        <taxon>Arthropoda</taxon>
        <taxon>Hexapoda</taxon>
        <taxon>Insecta</taxon>
        <taxon>Pterygota</taxon>
        <taxon>Neoptera</taxon>
        <taxon>Paraneoptera</taxon>
        <taxon>Hemiptera</taxon>
        <taxon>Heteroptera</taxon>
        <taxon>Panheteroptera</taxon>
        <taxon>Cimicomorpha</taxon>
        <taxon>Miridae</taxon>
        <taxon>Dicyphina</taxon>
        <taxon>Nesidiocoris</taxon>
    </lineage>
</organism>
<protein>
    <submittedName>
        <fullName evidence="1">Uncharacterized protein</fullName>
    </submittedName>
</protein>